<evidence type="ECO:0000313" key="2">
    <source>
        <dbReference type="EMBL" id="GAA1748855.1"/>
    </source>
</evidence>
<reference evidence="2 3" key="1">
    <citation type="journal article" date="2019" name="Int. J. Syst. Evol. Microbiol.">
        <title>The Global Catalogue of Microorganisms (GCM) 10K type strain sequencing project: providing services to taxonomists for standard genome sequencing and annotation.</title>
        <authorList>
            <consortium name="The Broad Institute Genomics Platform"/>
            <consortium name="The Broad Institute Genome Sequencing Center for Infectious Disease"/>
            <person name="Wu L."/>
            <person name="Ma J."/>
        </authorList>
    </citation>
    <scope>NUCLEOTIDE SEQUENCE [LARGE SCALE GENOMIC DNA]</scope>
    <source>
        <strain evidence="2 3">JCM 13249</strain>
    </source>
</reference>
<comment type="caution">
    <text evidence="2">The sequence shown here is derived from an EMBL/GenBank/DDBJ whole genome shotgun (WGS) entry which is preliminary data.</text>
</comment>
<organism evidence="2 3">
    <name type="scientific">Luedemannella helvata</name>
    <dbReference type="NCBI Taxonomy" id="349315"/>
    <lineage>
        <taxon>Bacteria</taxon>
        <taxon>Bacillati</taxon>
        <taxon>Actinomycetota</taxon>
        <taxon>Actinomycetes</taxon>
        <taxon>Micromonosporales</taxon>
        <taxon>Micromonosporaceae</taxon>
        <taxon>Luedemannella</taxon>
    </lineage>
</organism>
<dbReference type="Pfam" id="PF06293">
    <property type="entry name" value="Kdo"/>
    <property type="match status" value="1"/>
</dbReference>
<evidence type="ECO:0000259" key="1">
    <source>
        <dbReference type="PROSITE" id="PS50011"/>
    </source>
</evidence>
<evidence type="ECO:0000313" key="3">
    <source>
        <dbReference type="Proteomes" id="UP001500655"/>
    </source>
</evidence>
<dbReference type="InterPro" id="IPR000719">
    <property type="entry name" value="Prot_kinase_dom"/>
</dbReference>
<dbReference type="EMBL" id="BAAALS010000008">
    <property type="protein sequence ID" value="GAA1748855.1"/>
    <property type="molecule type" value="Genomic_DNA"/>
</dbReference>
<sequence length="309" mass="34072">MAKLVHPDRVGADEAAAAHAAFATLSALWSARHGDRTVTAPSGTYRVGERLAVDDVADYLDATTGTTPVLLKVVRRPADNDLLHGEAAALRRVAAQVRPEHRAYLPRMRDAFTHRDRDSGADRAVAVFDRLDGFVSLAAVREAYPSGLDARDVAWMWRRLLVAIGVAHRAGVVHGAVLPEHVLIEPREHGLVLVGWTYAATPPAGRIPAMVGRYRDWYPPEVPARERATAATDIYLATRCVLALMGDRAPHALRQFARGCLLRPPAARPQDAWRLLTELDDRLEQTFGPRRFRPFALPATVPAWPRHTT</sequence>
<gene>
    <name evidence="2" type="ORF">GCM10009681_20080</name>
</gene>
<dbReference type="PROSITE" id="PS50011">
    <property type="entry name" value="PROTEIN_KINASE_DOM"/>
    <property type="match status" value="1"/>
</dbReference>
<protein>
    <recommendedName>
        <fullName evidence="1">Protein kinase domain-containing protein</fullName>
    </recommendedName>
</protein>
<dbReference type="Proteomes" id="UP001500655">
    <property type="component" value="Unassembled WGS sequence"/>
</dbReference>
<feature type="domain" description="Protein kinase" evidence="1">
    <location>
        <begin position="45"/>
        <end position="309"/>
    </location>
</feature>
<accession>A0ABN2K5R0</accession>
<name>A0ABN2K5R0_9ACTN</name>
<dbReference type="InterPro" id="IPR011009">
    <property type="entry name" value="Kinase-like_dom_sf"/>
</dbReference>
<keyword evidence="3" id="KW-1185">Reference proteome</keyword>
<proteinExistence type="predicted"/>
<dbReference type="SUPFAM" id="SSF56112">
    <property type="entry name" value="Protein kinase-like (PK-like)"/>
    <property type="match status" value="1"/>
</dbReference>
<dbReference type="Gene3D" id="1.10.510.10">
    <property type="entry name" value="Transferase(Phosphotransferase) domain 1"/>
    <property type="match status" value="1"/>
</dbReference>